<name>A0A1L9SEC1_9EURO</name>
<dbReference type="EMBL" id="KV878345">
    <property type="protein sequence ID" value="OJJ45458.1"/>
    <property type="molecule type" value="Genomic_DNA"/>
</dbReference>
<dbReference type="GeneID" id="34609901"/>
<accession>A0A1L9SEC1</accession>
<dbReference type="Proteomes" id="UP000184188">
    <property type="component" value="Unassembled WGS sequence"/>
</dbReference>
<dbReference type="AlphaFoldDB" id="A0A1L9SEC1"/>
<gene>
    <name evidence="1" type="ORF">ASPZODRAFT_134112</name>
</gene>
<evidence type="ECO:0000313" key="2">
    <source>
        <dbReference type="Proteomes" id="UP000184188"/>
    </source>
</evidence>
<sequence>MIYDTLNMGFFLFNGVTHDLNIFLNSIYTHLLRRTHIYKLCYPTWIIGLVEPNALKSK</sequence>
<dbReference type="VEuPathDB" id="FungiDB:ASPZODRAFT_134112"/>
<keyword evidence="2" id="KW-1185">Reference proteome</keyword>
<evidence type="ECO:0000313" key="1">
    <source>
        <dbReference type="EMBL" id="OJJ45458.1"/>
    </source>
</evidence>
<organism evidence="1 2">
    <name type="scientific">Penicilliopsis zonata CBS 506.65</name>
    <dbReference type="NCBI Taxonomy" id="1073090"/>
    <lineage>
        <taxon>Eukaryota</taxon>
        <taxon>Fungi</taxon>
        <taxon>Dikarya</taxon>
        <taxon>Ascomycota</taxon>
        <taxon>Pezizomycotina</taxon>
        <taxon>Eurotiomycetes</taxon>
        <taxon>Eurotiomycetidae</taxon>
        <taxon>Eurotiales</taxon>
        <taxon>Aspergillaceae</taxon>
        <taxon>Penicilliopsis</taxon>
    </lineage>
</organism>
<proteinExistence type="predicted"/>
<protein>
    <submittedName>
        <fullName evidence="1">Uncharacterized protein</fullName>
    </submittedName>
</protein>
<dbReference type="RefSeq" id="XP_022579968.1">
    <property type="nucleotide sequence ID" value="XM_022723436.1"/>
</dbReference>
<reference evidence="2" key="1">
    <citation type="journal article" date="2017" name="Genome Biol.">
        <title>Comparative genomics reveals high biological diversity and specific adaptations in the industrially and medically important fungal genus Aspergillus.</title>
        <authorList>
            <person name="de Vries R.P."/>
            <person name="Riley R."/>
            <person name="Wiebenga A."/>
            <person name="Aguilar-Osorio G."/>
            <person name="Amillis S."/>
            <person name="Uchima C.A."/>
            <person name="Anderluh G."/>
            <person name="Asadollahi M."/>
            <person name="Askin M."/>
            <person name="Barry K."/>
            <person name="Battaglia E."/>
            <person name="Bayram O."/>
            <person name="Benocci T."/>
            <person name="Braus-Stromeyer S.A."/>
            <person name="Caldana C."/>
            <person name="Canovas D."/>
            <person name="Cerqueira G.C."/>
            <person name="Chen F."/>
            <person name="Chen W."/>
            <person name="Choi C."/>
            <person name="Clum A."/>
            <person name="Dos Santos R.A."/>
            <person name="Damasio A.R."/>
            <person name="Diallinas G."/>
            <person name="Emri T."/>
            <person name="Fekete E."/>
            <person name="Flipphi M."/>
            <person name="Freyberg S."/>
            <person name="Gallo A."/>
            <person name="Gournas C."/>
            <person name="Habgood R."/>
            <person name="Hainaut M."/>
            <person name="Harispe M.L."/>
            <person name="Henrissat B."/>
            <person name="Hilden K.S."/>
            <person name="Hope R."/>
            <person name="Hossain A."/>
            <person name="Karabika E."/>
            <person name="Karaffa L."/>
            <person name="Karanyi Z."/>
            <person name="Krasevec N."/>
            <person name="Kuo A."/>
            <person name="Kusch H."/>
            <person name="LaButti K."/>
            <person name="Lagendijk E.L."/>
            <person name="Lapidus A."/>
            <person name="Levasseur A."/>
            <person name="Lindquist E."/>
            <person name="Lipzen A."/>
            <person name="Logrieco A.F."/>
            <person name="MacCabe A."/>
            <person name="Maekelae M.R."/>
            <person name="Malavazi I."/>
            <person name="Melin P."/>
            <person name="Meyer V."/>
            <person name="Mielnichuk N."/>
            <person name="Miskei M."/>
            <person name="Molnar A.P."/>
            <person name="Mule G."/>
            <person name="Ngan C.Y."/>
            <person name="Orejas M."/>
            <person name="Orosz E."/>
            <person name="Ouedraogo J.P."/>
            <person name="Overkamp K.M."/>
            <person name="Park H.-S."/>
            <person name="Perrone G."/>
            <person name="Piumi F."/>
            <person name="Punt P.J."/>
            <person name="Ram A.F."/>
            <person name="Ramon A."/>
            <person name="Rauscher S."/>
            <person name="Record E."/>
            <person name="Riano-Pachon D.M."/>
            <person name="Robert V."/>
            <person name="Roehrig J."/>
            <person name="Ruller R."/>
            <person name="Salamov A."/>
            <person name="Salih N.S."/>
            <person name="Samson R.A."/>
            <person name="Sandor E."/>
            <person name="Sanguinetti M."/>
            <person name="Schuetze T."/>
            <person name="Sepcic K."/>
            <person name="Shelest E."/>
            <person name="Sherlock G."/>
            <person name="Sophianopoulou V."/>
            <person name="Squina F.M."/>
            <person name="Sun H."/>
            <person name="Susca A."/>
            <person name="Todd R.B."/>
            <person name="Tsang A."/>
            <person name="Unkles S.E."/>
            <person name="van de Wiele N."/>
            <person name="van Rossen-Uffink D."/>
            <person name="Oliveira J.V."/>
            <person name="Vesth T.C."/>
            <person name="Visser J."/>
            <person name="Yu J.-H."/>
            <person name="Zhou M."/>
            <person name="Andersen M.R."/>
            <person name="Archer D.B."/>
            <person name="Baker S.E."/>
            <person name="Benoit I."/>
            <person name="Brakhage A.A."/>
            <person name="Braus G.H."/>
            <person name="Fischer R."/>
            <person name="Frisvad J.C."/>
            <person name="Goldman G.H."/>
            <person name="Houbraken J."/>
            <person name="Oakley B."/>
            <person name="Pocsi I."/>
            <person name="Scazzocchio C."/>
            <person name="Seiboth B."/>
            <person name="vanKuyk P.A."/>
            <person name="Wortman J."/>
            <person name="Dyer P.S."/>
            <person name="Grigoriev I.V."/>
        </authorList>
    </citation>
    <scope>NUCLEOTIDE SEQUENCE [LARGE SCALE GENOMIC DNA]</scope>
    <source>
        <strain evidence="2">CBS 506.65</strain>
    </source>
</reference>